<dbReference type="InterPro" id="IPR036388">
    <property type="entry name" value="WH-like_DNA-bd_sf"/>
</dbReference>
<evidence type="ECO:0000313" key="1">
    <source>
        <dbReference type="EMBL" id="TCN80948.1"/>
    </source>
</evidence>
<dbReference type="InterPro" id="IPR036390">
    <property type="entry name" value="WH_DNA-bd_sf"/>
</dbReference>
<dbReference type="Proteomes" id="UP000294832">
    <property type="component" value="Unassembled WGS sequence"/>
</dbReference>
<dbReference type="Gene3D" id="1.10.10.10">
    <property type="entry name" value="Winged helix-like DNA-binding domain superfamily/Winged helix DNA-binding domain"/>
    <property type="match status" value="1"/>
</dbReference>
<name>A0A4R2F7K8_9GAMM</name>
<protein>
    <submittedName>
        <fullName evidence="1">Transcriptional regulator</fullName>
    </submittedName>
</protein>
<organism evidence="1 2">
    <name type="scientific">Shewanella fodinae</name>
    <dbReference type="NCBI Taxonomy" id="552357"/>
    <lineage>
        <taxon>Bacteria</taxon>
        <taxon>Pseudomonadati</taxon>
        <taxon>Pseudomonadota</taxon>
        <taxon>Gammaproteobacteria</taxon>
        <taxon>Alteromonadales</taxon>
        <taxon>Shewanellaceae</taxon>
        <taxon>Shewanella</taxon>
    </lineage>
</organism>
<reference evidence="1 2" key="1">
    <citation type="submission" date="2019-03" db="EMBL/GenBank/DDBJ databases">
        <title>Freshwater and sediment microbial communities from various areas in North America, analyzing microbe dynamics in response to fracking.</title>
        <authorList>
            <person name="Lamendella R."/>
        </authorList>
    </citation>
    <scope>NUCLEOTIDE SEQUENCE [LARGE SCALE GENOMIC DNA]</scope>
    <source>
        <strain evidence="1 2">74A</strain>
    </source>
</reference>
<accession>A0A4R2F7K8</accession>
<proteinExistence type="predicted"/>
<dbReference type="AlphaFoldDB" id="A0A4R2F7K8"/>
<evidence type="ECO:0000313" key="2">
    <source>
        <dbReference type="Proteomes" id="UP000294832"/>
    </source>
</evidence>
<gene>
    <name evidence="1" type="ORF">EDC91_1288</name>
</gene>
<sequence length="221" mass="24576">MSGNNLENSNEVHHNTIKPSVAERLLLLLKTRGEMQASDAGNILGTTSEAARQQFVKLAKEQLVEAKSVSQGVGRPVQYWKLTAQGHARFPDAHADLTVQLLTLIRSSLGEQALDKLISGREALTRDSYQQAMIGATTLQERLQRLTEIRTREGYMADWQQVDDGSFLLLENHCPICAAAATCQGFCRAEREVFSAVLGANVERTEHILQGARRCAYRIWL</sequence>
<keyword evidence="2" id="KW-1185">Reference proteome</keyword>
<comment type="caution">
    <text evidence="1">The sequence shown here is derived from an EMBL/GenBank/DDBJ whole genome shotgun (WGS) entry which is preliminary data.</text>
</comment>
<dbReference type="EMBL" id="SLWF01000028">
    <property type="protein sequence ID" value="TCN80948.1"/>
    <property type="molecule type" value="Genomic_DNA"/>
</dbReference>
<dbReference type="SUPFAM" id="SSF46785">
    <property type="entry name" value="Winged helix' DNA-binding domain"/>
    <property type="match status" value="1"/>
</dbReference>
<dbReference type="OrthoDB" id="155998at2"/>